<dbReference type="Proteomes" id="UP000182444">
    <property type="component" value="Chromosome 1A"/>
</dbReference>
<evidence type="ECO:0000259" key="8">
    <source>
        <dbReference type="SMART" id="SM01117"/>
    </source>
</evidence>
<accession>A0A1D8N5M5</accession>
<evidence type="ECO:0000256" key="6">
    <source>
        <dbReference type="ARBA" id="ARBA00038357"/>
    </source>
</evidence>
<protein>
    <submittedName>
        <fullName evidence="10">Cytochrome b5-like heme/steroid binding domain-containing protein</fullName>
    </submittedName>
</protein>
<dbReference type="InterPro" id="IPR050577">
    <property type="entry name" value="MAPR/NEUFC/NENF-like"/>
</dbReference>
<dbReference type="FunFam" id="3.10.120.10:FF:000003">
    <property type="entry name" value="membrane-associated progesterone receptor component 1"/>
    <property type="match status" value="1"/>
</dbReference>
<dbReference type="Proteomes" id="UP000256601">
    <property type="component" value="Unassembled WGS sequence"/>
</dbReference>
<evidence type="ECO:0000256" key="3">
    <source>
        <dbReference type="ARBA" id="ARBA00022723"/>
    </source>
</evidence>
<gene>
    <name evidence="10" type="ORF">B0I71DRAFT_136008</name>
    <name evidence="9" type="ORF">YALI1_A21420g</name>
</gene>
<evidence type="ECO:0000256" key="1">
    <source>
        <dbReference type="ARBA" id="ARBA00004240"/>
    </source>
</evidence>
<keyword evidence="7" id="KW-0812">Transmembrane</keyword>
<proteinExistence type="inferred from homology"/>
<evidence type="ECO:0000256" key="2">
    <source>
        <dbReference type="ARBA" id="ARBA00022617"/>
    </source>
</evidence>
<dbReference type="GO" id="GO:0046872">
    <property type="term" value="F:metal ion binding"/>
    <property type="evidence" value="ECO:0007669"/>
    <property type="project" value="UniProtKB-KW"/>
</dbReference>
<evidence type="ECO:0000313" key="10">
    <source>
        <dbReference type="EMBL" id="RDW23412.1"/>
    </source>
</evidence>
<evidence type="ECO:0000256" key="5">
    <source>
        <dbReference type="ARBA" id="ARBA00023004"/>
    </source>
</evidence>
<dbReference type="VEuPathDB" id="FungiDB:YALI0_A20394g"/>
<feature type="transmembrane region" description="Helical" evidence="7">
    <location>
        <begin position="6"/>
        <end position="26"/>
    </location>
</feature>
<dbReference type="PANTHER" id="PTHR10281:SF72">
    <property type="entry name" value="NEUDESIN"/>
    <property type="match status" value="1"/>
</dbReference>
<dbReference type="Pfam" id="PF00173">
    <property type="entry name" value="Cyt-b5"/>
    <property type="match status" value="1"/>
</dbReference>
<dbReference type="EMBL" id="CP017553">
    <property type="protein sequence ID" value="AOW00927.1"/>
    <property type="molecule type" value="Genomic_DNA"/>
</dbReference>
<dbReference type="Gene3D" id="3.10.120.10">
    <property type="entry name" value="Cytochrome b5-like heme/steroid binding domain"/>
    <property type="match status" value="1"/>
</dbReference>
<keyword evidence="4" id="KW-0256">Endoplasmic reticulum</keyword>
<dbReference type="EMBL" id="KZ859087">
    <property type="protein sequence ID" value="RDW23412.1"/>
    <property type="molecule type" value="Genomic_DNA"/>
</dbReference>
<dbReference type="GO" id="GO:0020037">
    <property type="term" value="F:heme binding"/>
    <property type="evidence" value="ECO:0007669"/>
    <property type="project" value="UniProtKB-ARBA"/>
</dbReference>
<keyword evidence="2" id="KW-0349">Heme</keyword>
<evidence type="ECO:0000256" key="7">
    <source>
        <dbReference type="SAM" id="Phobius"/>
    </source>
</evidence>
<dbReference type="GO" id="GO:0005783">
    <property type="term" value="C:endoplasmic reticulum"/>
    <property type="evidence" value="ECO:0007669"/>
    <property type="project" value="UniProtKB-SubCell"/>
</dbReference>
<dbReference type="GO" id="GO:0016020">
    <property type="term" value="C:membrane"/>
    <property type="evidence" value="ECO:0007669"/>
    <property type="project" value="TreeGrafter"/>
</dbReference>
<feature type="domain" description="Cytochrome b5 heme-binding" evidence="8">
    <location>
        <begin position="53"/>
        <end position="154"/>
    </location>
</feature>
<reference evidence="10 12" key="2">
    <citation type="submission" date="2018-07" db="EMBL/GenBank/DDBJ databases">
        <title>Draft Genome Assemblies for Five Robust Yarrowia lipolytica Strains Exhibiting High Lipid Production and Pentose Sugar Utilization and Sugar Alcohol Secretion from Undetoxified Lignocellulosic Biomass Hydrolysates.</title>
        <authorList>
            <consortium name="DOE Joint Genome Institute"/>
            <person name="Walker C."/>
            <person name="Ryu S."/>
            <person name="Na H."/>
            <person name="Zane M."/>
            <person name="LaButti K."/>
            <person name="Lipzen A."/>
            <person name="Haridas S."/>
            <person name="Barry K."/>
            <person name="Grigoriev I.V."/>
            <person name="Quarterman J."/>
            <person name="Slininger P."/>
            <person name="Dien B."/>
            <person name="Trinh C.T."/>
        </authorList>
    </citation>
    <scope>NUCLEOTIDE SEQUENCE [LARGE SCALE GENOMIC DNA]</scope>
    <source>
        <strain evidence="10 12">YB392</strain>
    </source>
</reference>
<dbReference type="SUPFAM" id="SSF55856">
    <property type="entry name" value="Cytochrome b5-like heme/steroid binding domain"/>
    <property type="match status" value="1"/>
</dbReference>
<reference evidence="9 11" key="1">
    <citation type="journal article" date="2016" name="PLoS ONE">
        <title>Sequence Assembly of Yarrowia lipolytica Strain W29/CLIB89 Shows Transposable Element Diversity.</title>
        <authorList>
            <person name="Magnan C."/>
            <person name="Yu J."/>
            <person name="Chang I."/>
            <person name="Jahn E."/>
            <person name="Kanomata Y."/>
            <person name="Wu J."/>
            <person name="Zeller M."/>
            <person name="Oakes M."/>
            <person name="Baldi P."/>
            <person name="Sandmeyer S."/>
        </authorList>
    </citation>
    <scope>NUCLEOTIDE SEQUENCE [LARGE SCALE GENOMIC DNA]</scope>
    <source>
        <strain evidence="9">CLIB89</strain>
        <strain evidence="11">CLIB89(W29)</strain>
    </source>
</reference>
<dbReference type="OrthoDB" id="547796at2759"/>
<dbReference type="PANTHER" id="PTHR10281">
    <property type="entry name" value="MEMBRANE-ASSOCIATED PROGESTERONE RECEPTOR COMPONENT-RELATED"/>
    <property type="match status" value="1"/>
</dbReference>
<dbReference type="InterPro" id="IPR001199">
    <property type="entry name" value="Cyt_B5-like_heme/steroid-bd"/>
</dbReference>
<sequence length="158" mass="17560">MTQIFGYDAMFLVNIGLSLIVAFIIIRKVLFPAPEVIEEDEGEQLPPLVFTSYTPRTLAKFNGTDDPRVLMGVKGKVYDVTAGKKFYGPGGPYENFAGRDASRGLAKTSFDPAMLTPIDQPLDTLADLENHELETLDKWEMTIEAKYIHCGVLENEKA</sequence>
<keyword evidence="7" id="KW-0472">Membrane</keyword>
<dbReference type="VEuPathDB" id="FungiDB:YALI1_A21420g"/>
<evidence type="ECO:0000313" key="9">
    <source>
        <dbReference type="EMBL" id="AOW00927.1"/>
    </source>
</evidence>
<name>A0A1D8N5M5_YARLL</name>
<comment type="subcellular location">
    <subcellularLocation>
        <location evidence="1">Endoplasmic reticulum</location>
    </subcellularLocation>
</comment>
<dbReference type="SMART" id="SM01117">
    <property type="entry name" value="Cyt-b5"/>
    <property type="match status" value="1"/>
</dbReference>
<organism evidence="9 11">
    <name type="scientific">Yarrowia lipolytica</name>
    <name type="common">Candida lipolytica</name>
    <dbReference type="NCBI Taxonomy" id="4952"/>
    <lineage>
        <taxon>Eukaryota</taxon>
        <taxon>Fungi</taxon>
        <taxon>Dikarya</taxon>
        <taxon>Ascomycota</taxon>
        <taxon>Saccharomycotina</taxon>
        <taxon>Dipodascomycetes</taxon>
        <taxon>Dipodascales</taxon>
        <taxon>Dipodascales incertae sedis</taxon>
        <taxon>Yarrowia</taxon>
    </lineage>
</organism>
<keyword evidence="5" id="KW-0408">Iron</keyword>
<dbReference type="KEGG" id="yli:2906133"/>
<evidence type="ECO:0000256" key="4">
    <source>
        <dbReference type="ARBA" id="ARBA00022824"/>
    </source>
</evidence>
<dbReference type="AlphaFoldDB" id="A0A1D8N5M5"/>
<evidence type="ECO:0000313" key="12">
    <source>
        <dbReference type="Proteomes" id="UP000256601"/>
    </source>
</evidence>
<comment type="similarity">
    <text evidence="6">Belongs to the cytochrome b5 family. MAPR subfamily.</text>
</comment>
<keyword evidence="3" id="KW-0479">Metal-binding</keyword>
<dbReference type="eggNOG" id="KOG1110">
    <property type="taxonomic scope" value="Eukaryota"/>
</dbReference>
<keyword evidence="7" id="KW-1133">Transmembrane helix</keyword>
<evidence type="ECO:0000313" key="11">
    <source>
        <dbReference type="Proteomes" id="UP000182444"/>
    </source>
</evidence>
<dbReference type="InterPro" id="IPR036400">
    <property type="entry name" value="Cyt_B5-like_heme/steroid_sf"/>
</dbReference>